<proteinExistence type="predicted"/>
<feature type="transmembrane region" description="Helical" evidence="1">
    <location>
        <begin position="16"/>
        <end position="34"/>
    </location>
</feature>
<dbReference type="Proteomes" id="UP000587942">
    <property type="component" value="Unassembled WGS sequence"/>
</dbReference>
<reference evidence="2 3" key="1">
    <citation type="submission" date="2020-03" db="EMBL/GenBank/DDBJ databases">
        <authorList>
            <person name="Sun Q."/>
        </authorList>
    </citation>
    <scope>NUCLEOTIDE SEQUENCE [LARGE SCALE GENOMIC DNA]</scope>
    <source>
        <strain evidence="2 3">KACC 21451</strain>
    </source>
</reference>
<evidence type="ECO:0000313" key="3">
    <source>
        <dbReference type="Proteomes" id="UP000587942"/>
    </source>
</evidence>
<protein>
    <submittedName>
        <fullName evidence="2">Uncharacterized protein</fullName>
    </submittedName>
</protein>
<dbReference type="EMBL" id="JAAVUM010000002">
    <property type="protein sequence ID" value="NKE04717.1"/>
    <property type="molecule type" value="Genomic_DNA"/>
</dbReference>
<gene>
    <name evidence="2" type="ORF">GWK17_04390</name>
</gene>
<keyword evidence="1" id="KW-0812">Transmembrane</keyword>
<feature type="transmembrane region" description="Helical" evidence="1">
    <location>
        <begin position="258"/>
        <end position="282"/>
    </location>
</feature>
<dbReference type="RefSeq" id="WP_167831204.1">
    <property type="nucleotide sequence ID" value="NZ_JAAVUM010000002.1"/>
</dbReference>
<organism evidence="2 3">
    <name type="scientific">Mesobacillus selenatarsenatis</name>
    <dbReference type="NCBI Taxonomy" id="388741"/>
    <lineage>
        <taxon>Bacteria</taxon>
        <taxon>Bacillati</taxon>
        <taxon>Bacillota</taxon>
        <taxon>Bacilli</taxon>
        <taxon>Bacillales</taxon>
        <taxon>Bacillaceae</taxon>
        <taxon>Mesobacillus</taxon>
    </lineage>
</organism>
<feature type="transmembrane region" description="Helical" evidence="1">
    <location>
        <begin position="54"/>
        <end position="75"/>
    </location>
</feature>
<keyword evidence="1" id="KW-1133">Transmembrane helix</keyword>
<keyword evidence="1" id="KW-0472">Membrane</keyword>
<name>A0A846TH20_9BACI</name>
<sequence>MREFLELLKMLREKKYAVIVLILVVLTSLISFIVGLDTRVKDILIEIINIIFQYLWYVLYLAILLFTFLSLLKLFHNKAQANLQEYRGKEENYHLDALNTIKVYIKVKHHKFEVSILNTGKNMIKSLKGVFSIKENKVRIQKIPFNIQFLPPDQGERIYFEREFENLKNFDGFDIYIENIETKTLEKNNVYKEGHQLYKMHYELLNQEKLEDYTLFGLKTRYNLAWFKNDLKLMDIIKYQYQKKSFGERNPFKRSFSFVLRSLIFILIYSIIVFSILFTLFFMYKVCVMVYEILPLIYEILKITLSEKS</sequence>
<evidence type="ECO:0000256" key="1">
    <source>
        <dbReference type="SAM" id="Phobius"/>
    </source>
</evidence>
<comment type="caution">
    <text evidence="2">The sequence shown here is derived from an EMBL/GenBank/DDBJ whole genome shotgun (WGS) entry which is preliminary data.</text>
</comment>
<accession>A0A846TH20</accession>
<dbReference type="AlphaFoldDB" id="A0A846TH20"/>
<evidence type="ECO:0000313" key="2">
    <source>
        <dbReference type="EMBL" id="NKE04717.1"/>
    </source>
</evidence>